<evidence type="ECO:0000313" key="2">
    <source>
        <dbReference type="EMBL" id="PHZ07606.1"/>
    </source>
</evidence>
<dbReference type="AlphaFoldDB" id="A0A2G4SGS7"/>
<proteinExistence type="predicted"/>
<dbReference type="Proteomes" id="UP000242254">
    <property type="component" value="Unassembled WGS sequence"/>
</dbReference>
<evidence type="ECO:0000256" key="1">
    <source>
        <dbReference type="SAM" id="MobiDB-lite"/>
    </source>
</evidence>
<dbReference type="RefSeq" id="XP_023461314.1">
    <property type="nucleotide sequence ID" value="XM_023609777.1"/>
</dbReference>
<accession>A0A2G4SGS7</accession>
<reference evidence="2 3" key="1">
    <citation type="journal article" date="2016" name="Proc. Natl. Acad. Sci. U.S.A.">
        <title>Lipid metabolic changes in an early divergent fungus govern the establishment of a mutualistic symbiosis with endobacteria.</title>
        <authorList>
            <person name="Lastovetsky O.A."/>
            <person name="Gaspar M.L."/>
            <person name="Mondo S.J."/>
            <person name="LaButti K.M."/>
            <person name="Sandor L."/>
            <person name="Grigoriev I.V."/>
            <person name="Henry S.A."/>
            <person name="Pawlowska T.E."/>
        </authorList>
    </citation>
    <scope>NUCLEOTIDE SEQUENCE [LARGE SCALE GENOMIC DNA]</scope>
    <source>
        <strain evidence="2 3">ATCC 52813</strain>
    </source>
</reference>
<feature type="region of interest" description="Disordered" evidence="1">
    <location>
        <begin position="1"/>
        <end position="30"/>
    </location>
</feature>
<dbReference type="GeneID" id="35440767"/>
<organism evidence="2 3">
    <name type="scientific">Rhizopus microsporus ATCC 52813</name>
    <dbReference type="NCBI Taxonomy" id="1340429"/>
    <lineage>
        <taxon>Eukaryota</taxon>
        <taxon>Fungi</taxon>
        <taxon>Fungi incertae sedis</taxon>
        <taxon>Mucoromycota</taxon>
        <taxon>Mucoromycotina</taxon>
        <taxon>Mucoromycetes</taxon>
        <taxon>Mucorales</taxon>
        <taxon>Mucorineae</taxon>
        <taxon>Rhizopodaceae</taxon>
        <taxon>Rhizopus</taxon>
    </lineage>
</organism>
<sequence>MTTSPSLPPLIPPHQLKANHRQSFCSSSDDDDSFMMDEHKFWQVHSSTLIISPPLKSPTKKRVPLNLASQVKQILGSTIDQVDEEIEQEWNQRPRTFLSEF</sequence>
<gene>
    <name evidence="2" type="ORF">RHIMIDRAFT_242420</name>
</gene>
<evidence type="ECO:0000313" key="3">
    <source>
        <dbReference type="Proteomes" id="UP000242254"/>
    </source>
</evidence>
<dbReference type="EMBL" id="KZ303873">
    <property type="protein sequence ID" value="PHZ07606.1"/>
    <property type="molecule type" value="Genomic_DNA"/>
</dbReference>
<keyword evidence="3" id="KW-1185">Reference proteome</keyword>
<name>A0A2G4SGS7_RHIZD</name>
<feature type="compositionally biased region" description="Pro residues" evidence="1">
    <location>
        <begin position="1"/>
        <end position="12"/>
    </location>
</feature>
<protein>
    <submittedName>
        <fullName evidence="2">Uncharacterized protein</fullName>
    </submittedName>
</protein>